<evidence type="ECO:0008006" key="5">
    <source>
        <dbReference type="Google" id="ProtNLM"/>
    </source>
</evidence>
<feature type="domain" description="KIB1-4 beta-propeller" evidence="1">
    <location>
        <begin position="81"/>
        <end position="288"/>
    </location>
</feature>
<dbReference type="Gene3D" id="1.20.1280.50">
    <property type="match status" value="1"/>
</dbReference>
<accession>A0AAD8SQ03</accession>
<gene>
    <name evidence="3" type="ORF">QYE76_049470</name>
</gene>
<feature type="domain" description="F-box" evidence="2">
    <location>
        <begin position="14"/>
        <end position="51"/>
    </location>
</feature>
<dbReference type="Pfam" id="PF03478">
    <property type="entry name" value="Beta-prop_KIB1-4"/>
    <property type="match status" value="2"/>
</dbReference>
<reference evidence="3" key="1">
    <citation type="submission" date="2023-07" db="EMBL/GenBank/DDBJ databases">
        <title>A chromosome-level genome assembly of Lolium multiflorum.</title>
        <authorList>
            <person name="Chen Y."/>
            <person name="Copetti D."/>
            <person name="Kolliker R."/>
            <person name="Studer B."/>
        </authorList>
    </citation>
    <scope>NUCLEOTIDE SEQUENCE</scope>
    <source>
        <strain evidence="3">02402/16</strain>
        <tissue evidence="3">Leaf</tissue>
    </source>
</reference>
<evidence type="ECO:0000259" key="2">
    <source>
        <dbReference type="Pfam" id="PF12937"/>
    </source>
</evidence>
<protein>
    <recommendedName>
        <fullName evidence="5">DUF295 domain-containing protein</fullName>
    </recommendedName>
</protein>
<dbReference type="InterPro" id="IPR001810">
    <property type="entry name" value="F-box_dom"/>
</dbReference>
<dbReference type="AlphaFoldDB" id="A0AAD8SQ03"/>
<dbReference type="InterPro" id="IPR036047">
    <property type="entry name" value="F-box-like_dom_sf"/>
</dbReference>
<sequence length="598" mass="66304">MRQGKRSRPSAAEWPNLPDELLGMVRLKLASPRDRVRFAAVCSSWRAAASRQPLPPALPLLLLSPQDEDKEKRLYCLEDGGILRVPVTSRLCDMWINGSYDGGWIAAGSMNPGLSVVIVNLFSGVEVELSAKQRRIECVHHRGPYVAWKIIFSEAPTSGGCILAAMTDTCNIALCRIGCPDSGWTTEGCERAELGDIAFCQGKLYGLTRCSENLLRYDIGENKDGAPVVTAAHPLTVQSRDGPICNSRCSLDYASYIFELRGNLAMAVMIRWSENRQAFFKVFELAQSSSNDDAHDYRILIVNLFSGAELTLSEKHEGVSVSCPEGSPSPVIWKIIFSDTPTSSSCILAVMATENLMETDSKFYIALRRLSCPDGWRKVQGHDREGIADIMFYRGKLYGLTRFSECLLRLDIGVDHNGAPVVTAARRLAVQKRDGPKSTGKRVSDFSTYLFELRGNLAMAVKAIWSKQTDKPYFRVYELVDTTSTDGTHIYKWSEVHSLGSHALFLGPRCSSKAVDVPAGGRGGVEGNHIYYTSHYCLPEEEEVYKPCVTRSVDAGTMYFMEEQSVGDGFGDMDRIPSLGYYVRGSIYLPTWCFPPDM</sequence>
<feature type="domain" description="KIB1-4 beta-propeller" evidence="1">
    <location>
        <begin position="296"/>
        <end position="540"/>
    </location>
</feature>
<dbReference type="Proteomes" id="UP001231189">
    <property type="component" value="Unassembled WGS sequence"/>
</dbReference>
<dbReference type="PANTHER" id="PTHR33110:SF104">
    <property type="entry name" value="MRNA CAP-BINDING PROTEIN"/>
    <property type="match status" value="1"/>
</dbReference>
<dbReference type="PANTHER" id="PTHR33110">
    <property type="entry name" value="F-BOX/KELCH-REPEAT PROTEIN-RELATED"/>
    <property type="match status" value="1"/>
</dbReference>
<proteinExistence type="predicted"/>
<dbReference type="InterPro" id="IPR005174">
    <property type="entry name" value="KIB1-4_b-propeller"/>
</dbReference>
<keyword evidence="4" id="KW-1185">Reference proteome</keyword>
<organism evidence="3 4">
    <name type="scientific">Lolium multiflorum</name>
    <name type="common">Italian ryegrass</name>
    <name type="synonym">Lolium perenne subsp. multiflorum</name>
    <dbReference type="NCBI Taxonomy" id="4521"/>
    <lineage>
        <taxon>Eukaryota</taxon>
        <taxon>Viridiplantae</taxon>
        <taxon>Streptophyta</taxon>
        <taxon>Embryophyta</taxon>
        <taxon>Tracheophyta</taxon>
        <taxon>Spermatophyta</taxon>
        <taxon>Magnoliopsida</taxon>
        <taxon>Liliopsida</taxon>
        <taxon>Poales</taxon>
        <taxon>Poaceae</taxon>
        <taxon>BOP clade</taxon>
        <taxon>Pooideae</taxon>
        <taxon>Poodae</taxon>
        <taxon>Poeae</taxon>
        <taxon>Poeae Chloroplast Group 2 (Poeae type)</taxon>
        <taxon>Loliodinae</taxon>
        <taxon>Loliinae</taxon>
        <taxon>Lolium</taxon>
    </lineage>
</organism>
<dbReference type="EMBL" id="JAUUTY010000003">
    <property type="protein sequence ID" value="KAK1661311.1"/>
    <property type="molecule type" value="Genomic_DNA"/>
</dbReference>
<comment type="caution">
    <text evidence="3">The sequence shown here is derived from an EMBL/GenBank/DDBJ whole genome shotgun (WGS) entry which is preliminary data.</text>
</comment>
<evidence type="ECO:0000313" key="3">
    <source>
        <dbReference type="EMBL" id="KAK1661311.1"/>
    </source>
</evidence>
<dbReference type="CDD" id="cd09917">
    <property type="entry name" value="F-box_SF"/>
    <property type="match status" value="1"/>
</dbReference>
<evidence type="ECO:0000313" key="4">
    <source>
        <dbReference type="Proteomes" id="UP001231189"/>
    </source>
</evidence>
<evidence type="ECO:0000259" key="1">
    <source>
        <dbReference type="Pfam" id="PF03478"/>
    </source>
</evidence>
<dbReference type="Pfam" id="PF12937">
    <property type="entry name" value="F-box-like"/>
    <property type="match status" value="1"/>
</dbReference>
<dbReference type="SUPFAM" id="SSF81383">
    <property type="entry name" value="F-box domain"/>
    <property type="match status" value="1"/>
</dbReference>
<name>A0AAD8SQ03_LOLMU</name>